<evidence type="ECO:0000256" key="8">
    <source>
        <dbReference type="SAM" id="Coils"/>
    </source>
</evidence>
<keyword evidence="9" id="KW-1133">Transmembrane helix</keyword>
<reference evidence="11 12" key="1">
    <citation type="submission" date="2019-03" db="EMBL/GenBank/DDBJ databases">
        <title>Genomic Encyclopedia of Type Strains, Phase IV (KMG-IV): sequencing the most valuable type-strain genomes for metagenomic binning, comparative biology and taxonomic classification.</title>
        <authorList>
            <person name="Goeker M."/>
        </authorList>
    </citation>
    <scope>NUCLEOTIDE SEQUENCE [LARGE SCALE GENOMIC DNA]</scope>
    <source>
        <strain evidence="11 12">DSM 100055</strain>
    </source>
</reference>
<dbReference type="InterPro" id="IPR005467">
    <property type="entry name" value="His_kinase_dom"/>
</dbReference>
<dbReference type="EC" id="2.7.13.3" evidence="2"/>
<keyword evidence="9" id="KW-0812">Transmembrane</keyword>
<evidence type="ECO:0000256" key="1">
    <source>
        <dbReference type="ARBA" id="ARBA00000085"/>
    </source>
</evidence>
<protein>
    <recommendedName>
        <fullName evidence="2">histidine kinase</fullName>
        <ecNumber evidence="2">2.7.13.3</ecNumber>
    </recommendedName>
</protein>
<dbReference type="PRINTS" id="PR00344">
    <property type="entry name" value="BCTRLSENSOR"/>
</dbReference>
<dbReference type="Gene3D" id="3.30.450.20">
    <property type="entry name" value="PAS domain"/>
    <property type="match status" value="1"/>
</dbReference>
<dbReference type="GO" id="GO:0007234">
    <property type="term" value="P:osmosensory signaling via phosphorelay pathway"/>
    <property type="evidence" value="ECO:0007669"/>
    <property type="project" value="TreeGrafter"/>
</dbReference>
<dbReference type="InterPro" id="IPR003594">
    <property type="entry name" value="HATPase_dom"/>
</dbReference>
<name>A0AA46I5X6_9FUSO</name>
<evidence type="ECO:0000259" key="10">
    <source>
        <dbReference type="PROSITE" id="PS50109"/>
    </source>
</evidence>
<keyword evidence="7" id="KW-0902">Two-component regulatory system</keyword>
<dbReference type="Gene3D" id="3.30.565.10">
    <property type="entry name" value="Histidine kinase-like ATPase, C-terminal domain"/>
    <property type="match status" value="1"/>
</dbReference>
<evidence type="ECO:0000256" key="7">
    <source>
        <dbReference type="ARBA" id="ARBA00023012"/>
    </source>
</evidence>
<gene>
    <name evidence="11" type="ORF">EV215_0505</name>
</gene>
<dbReference type="GO" id="GO:0005524">
    <property type="term" value="F:ATP binding"/>
    <property type="evidence" value="ECO:0007669"/>
    <property type="project" value="UniProtKB-KW"/>
</dbReference>
<keyword evidence="12" id="KW-1185">Reference proteome</keyword>
<dbReference type="EMBL" id="SOBG01000002">
    <property type="protein sequence ID" value="TDT71817.1"/>
    <property type="molecule type" value="Genomic_DNA"/>
</dbReference>
<keyword evidence="4" id="KW-0547">Nucleotide-binding</keyword>
<dbReference type="AlphaFoldDB" id="A0AA46I5X6"/>
<dbReference type="InterPro" id="IPR036890">
    <property type="entry name" value="HATPase_C_sf"/>
</dbReference>
<keyword evidence="6" id="KW-0067">ATP-binding</keyword>
<evidence type="ECO:0000313" key="11">
    <source>
        <dbReference type="EMBL" id="TDT71817.1"/>
    </source>
</evidence>
<dbReference type="GO" id="GO:0000156">
    <property type="term" value="F:phosphorelay response regulator activity"/>
    <property type="evidence" value="ECO:0007669"/>
    <property type="project" value="TreeGrafter"/>
</dbReference>
<dbReference type="Gene3D" id="6.10.340.10">
    <property type="match status" value="1"/>
</dbReference>
<dbReference type="Proteomes" id="UP000294678">
    <property type="component" value="Unassembled WGS sequence"/>
</dbReference>
<keyword evidence="8" id="KW-0175">Coiled coil</keyword>
<organism evidence="11 12">
    <name type="scientific">Hypnocyclicus thermotrophus</name>
    <dbReference type="NCBI Taxonomy" id="1627895"/>
    <lineage>
        <taxon>Bacteria</taxon>
        <taxon>Fusobacteriati</taxon>
        <taxon>Fusobacteriota</taxon>
        <taxon>Fusobacteriia</taxon>
        <taxon>Fusobacteriales</taxon>
        <taxon>Fusobacteriaceae</taxon>
        <taxon>Hypnocyclicus</taxon>
    </lineage>
</organism>
<dbReference type="SUPFAM" id="SSF55874">
    <property type="entry name" value="ATPase domain of HSP90 chaperone/DNA topoisomerase II/histidine kinase"/>
    <property type="match status" value="1"/>
</dbReference>
<dbReference type="PROSITE" id="PS50109">
    <property type="entry name" value="HIS_KIN"/>
    <property type="match status" value="1"/>
</dbReference>
<comment type="caution">
    <text evidence="11">The sequence shown here is derived from an EMBL/GenBank/DDBJ whole genome shotgun (WGS) entry which is preliminary data.</text>
</comment>
<comment type="catalytic activity">
    <reaction evidence="1">
        <text>ATP + protein L-histidine = ADP + protein N-phospho-L-histidine.</text>
        <dbReference type="EC" id="2.7.13.3"/>
    </reaction>
</comment>
<evidence type="ECO:0000256" key="6">
    <source>
        <dbReference type="ARBA" id="ARBA00022840"/>
    </source>
</evidence>
<proteinExistence type="predicted"/>
<evidence type="ECO:0000256" key="9">
    <source>
        <dbReference type="SAM" id="Phobius"/>
    </source>
</evidence>
<feature type="domain" description="Histidine kinase" evidence="10">
    <location>
        <begin position="466"/>
        <end position="685"/>
    </location>
</feature>
<dbReference type="InterPro" id="IPR004358">
    <property type="entry name" value="Sig_transdc_His_kin-like_C"/>
</dbReference>
<dbReference type="InterPro" id="IPR050351">
    <property type="entry name" value="BphY/WalK/GraS-like"/>
</dbReference>
<evidence type="ECO:0000256" key="2">
    <source>
        <dbReference type="ARBA" id="ARBA00012438"/>
    </source>
</evidence>
<dbReference type="GO" id="GO:0030295">
    <property type="term" value="F:protein kinase activator activity"/>
    <property type="evidence" value="ECO:0007669"/>
    <property type="project" value="TreeGrafter"/>
</dbReference>
<dbReference type="PANTHER" id="PTHR42878:SF7">
    <property type="entry name" value="SENSOR HISTIDINE KINASE GLRK"/>
    <property type="match status" value="1"/>
</dbReference>
<feature type="transmembrane region" description="Helical" evidence="9">
    <location>
        <begin position="25"/>
        <end position="46"/>
    </location>
</feature>
<dbReference type="Pfam" id="PF02518">
    <property type="entry name" value="HATPase_c"/>
    <property type="match status" value="1"/>
</dbReference>
<keyword evidence="9" id="KW-0472">Membrane</keyword>
<evidence type="ECO:0000313" key="12">
    <source>
        <dbReference type="Proteomes" id="UP000294678"/>
    </source>
</evidence>
<sequence>MYSILNLKIIKKKKKVIKIKLKNKLIYYIILPLVLIIFVLTFYISYEIKKKQKEMFLDKIETDNQSIKIINEKPLWAYDLNALYVNSKFFLDKPEIVKIVITENKNKLIEIADNTYEPDIFYTISVFHDGLKIGDIYIEYSSKYIDKEINIILSQIYIVELFFIIIFSFLIFVISKTVYTPIQKIVKALQNLDKGNYEFELILDRNDEFKIIEKYFNKVIKGFNYERKKNIENMEQINKTKDELEAAYNQMISINSMLENTLKELELSETKYKNIFKYSPGGIIILNIKNENYEEINEKVLEITKNFTSNYEREKIEYIIENVEVMKLIEKMIKTKKMLKKTIKFEEIEKTLMVTVAPINNNSEYAQIFLNDITELKDLEEKLKNYAETLEVKVKMRTADLQKANELIKSQQEEMVKNAYNKAFIEVTSGIIHNIGNIVNIINMNMEELIVEYPDNEKTYKFFNEILSRELQKIDIKSKELEKIIKITPEIIETMKEYDEKIKEKIELISKKLLHLKEIIQLQQNFVGSLGTEDYNNINEIVKEVIEIYESSLEKRGINYKFNRGENQEILCDRGQIFQVISNFIKNAYEAIEEAEKKEKLLEVTTYNNKDKFIIEIKDNGIGIKEENLNKLFEFGFSTKKENGKGNGYGLYSCKSIIKKYGGEILVESKYGEYTNFKIILPKRSTK</sequence>
<dbReference type="SMART" id="SM00387">
    <property type="entry name" value="HATPase_c"/>
    <property type="match status" value="1"/>
</dbReference>
<evidence type="ECO:0000256" key="4">
    <source>
        <dbReference type="ARBA" id="ARBA00022741"/>
    </source>
</evidence>
<dbReference type="PANTHER" id="PTHR42878">
    <property type="entry name" value="TWO-COMPONENT HISTIDINE KINASE"/>
    <property type="match status" value="1"/>
</dbReference>
<keyword evidence="5 11" id="KW-0418">Kinase</keyword>
<feature type="transmembrane region" description="Helical" evidence="9">
    <location>
        <begin position="151"/>
        <end position="174"/>
    </location>
</feature>
<evidence type="ECO:0000256" key="3">
    <source>
        <dbReference type="ARBA" id="ARBA00022679"/>
    </source>
</evidence>
<keyword evidence="3" id="KW-0808">Transferase</keyword>
<evidence type="ECO:0000256" key="5">
    <source>
        <dbReference type="ARBA" id="ARBA00022777"/>
    </source>
</evidence>
<feature type="coiled-coil region" evidence="8">
    <location>
        <begin position="227"/>
        <end position="254"/>
    </location>
</feature>
<dbReference type="GO" id="GO:0004673">
    <property type="term" value="F:protein histidine kinase activity"/>
    <property type="evidence" value="ECO:0007669"/>
    <property type="project" value="UniProtKB-EC"/>
</dbReference>
<accession>A0AA46I5X6</accession>